<dbReference type="SMART" id="SM00717">
    <property type="entry name" value="SANT"/>
    <property type="match status" value="1"/>
</dbReference>
<dbReference type="NCBIfam" id="TIGR01557">
    <property type="entry name" value="myb_SHAQKYF"/>
    <property type="match status" value="1"/>
</dbReference>
<keyword evidence="2" id="KW-0805">Transcription regulation</keyword>
<evidence type="ECO:0000256" key="4">
    <source>
        <dbReference type="ARBA" id="ARBA00023163"/>
    </source>
</evidence>
<dbReference type="PROSITE" id="PS51294">
    <property type="entry name" value="HTH_MYB"/>
    <property type="match status" value="1"/>
</dbReference>
<name>A0A2P5W5B6_GOSBA</name>
<evidence type="ECO:0000256" key="3">
    <source>
        <dbReference type="ARBA" id="ARBA00023125"/>
    </source>
</evidence>
<evidence type="ECO:0000313" key="10">
    <source>
        <dbReference type="Proteomes" id="UP000239757"/>
    </source>
</evidence>
<dbReference type="FunFam" id="1.10.10.60:FF:000023">
    <property type="entry name" value="protein REVEILLE 6 isoform X1"/>
    <property type="match status" value="1"/>
</dbReference>
<dbReference type="PROSITE" id="PS51293">
    <property type="entry name" value="SANT"/>
    <property type="match status" value="1"/>
</dbReference>
<dbReference type="InterPro" id="IPR017930">
    <property type="entry name" value="Myb_dom"/>
</dbReference>
<evidence type="ECO:0000256" key="5">
    <source>
        <dbReference type="ARBA" id="ARBA00023242"/>
    </source>
</evidence>
<evidence type="ECO:0000313" key="9">
    <source>
        <dbReference type="EMBL" id="PPR86302.1"/>
    </source>
</evidence>
<gene>
    <name evidence="9" type="ORF">GOBAR_AA34389</name>
</gene>
<dbReference type="Pfam" id="PF00249">
    <property type="entry name" value="Myb_DNA-binding"/>
    <property type="match status" value="1"/>
</dbReference>
<dbReference type="Proteomes" id="UP000239757">
    <property type="component" value="Unassembled WGS sequence"/>
</dbReference>
<dbReference type="GO" id="GO:0003677">
    <property type="term" value="F:DNA binding"/>
    <property type="evidence" value="ECO:0007669"/>
    <property type="project" value="UniProtKB-KW"/>
</dbReference>
<evidence type="ECO:0000259" key="7">
    <source>
        <dbReference type="PROSITE" id="PS51293"/>
    </source>
</evidence>
<dbReference type="SUPFAM" id="SSF55637">
    <property type="entry name" value="Cell cycle regulatory proteins"/>
    <property type="match status" value="1"/>
</dbReference>
<reference evidence="9 10" key="1">
    <citation type="submission" date="2015-01" db="EMBL/GenBank/DDBJ databases">
        <title>Genome of allotetraploid Gossypium barbadense reveals genomic plasticity and fiber elongation in cotton evolution.</title>
        <authorList>
            <person name="Chen X."/>
            <person name="Liu X."/>
            <person name="Zhao B."/>
            <person name="Zheng H."/>
            <person name="Hu Y."/>
            <person name="Lu G."/>
            <person name="Yang C."/>
            <person name="Chen J."/>
            <person name="Shan C."/>
            <person name="Zhang L."/>
            <person name="Zhou Y."/>
            <person name="Wang L."/>
            <person name="Guo W."/>
            <person name="Bai Y."/>
            <person name="Ruan J."/>
            <person name="Shangguan X."/>
            <person name="Mao Y."/>
            <person name="Jiang J."/>
            <person name="Zhu Y."/>
            <person name="Lei J."/>
            <person name="Kang H."/>
            <person name="Chen S."/>
            <person name="He X."/>
            <person name="Wang R."/>
            <person name="Wang Y."/>
            <person name="Chen J."/>
            <person name="Wang L."/>
            <person name="Yu S."/>
            <person name="Wang B."/>
            <person name="Wei J."/>
            <person name="Song S."/>
            <person name="Lu X."/>
            <person name="Gao Z."/>
            <person name="Gu W."/>
            <person name="Deng X."/>
            <person name="Ma D."/>
            <person name="Wang S."/>
            <person name="Liang W."/>
            <person name="Fang L."/>
            <person name="Cai C."/>
            <person name="Zhu X."/>
            <person name="Zhou B."/>
            <person name="Zhang Y."/>
            <person name="Chen Z."/>
            <person name="Xu S."/>
            <person name="Zhu R."/>
            <person name="Wang S."/>
            <person name="Zhang T."/>
            <person name="Zhao G."/>
        </authorList>
    </citation>
    <scope>NUCLEOTIDE SEQUENCE [LARGE SCALE GENOMIC DNA]</scope>
    <source>
        <strain evidence="10">cv. Xinhai21</strain>
        <tissue evidence="9">Leaf</tissue>
    </source>
</reference>
<comment type="subcellular location">
    <subcellularLocation>
        <location evidence="1">Nucleus</location>
    </subcellularLocation>
</comment>
<keyword evidence="3" id="KW-0238">DNA-binding</keyword>
<sequence>MGQIQYSEKYFDDTYEYRGMLFSPLKWPNFSPRIAYSLKYFFRCEDLLKLSFKISCSISLFCLYLMQARSIMERYLQHQREKWTEEEHQRFLEALRLYGRGWRQIEEHVGTKSADQIRSHAQKFFSKVVRESNGGFDGSIKPVVIPPPRLKRKQVHPYPRKSVDLVKGIFISSLINLNNQC</sequence>
<proteinExistence type="predicted"/>
<feature type="domain" description="SANT" evidence="7">
    <location>
        <begin position="78"/>
        <end position="129"/>
    </location>
</feature>
<dbReference type="PANTHER" id="PTHR12802:SF175">
    <property type="entry name" value="PROTEIN REVEILLE 2"/>
    <property type="match status" value="1"/>
</dbReference>
<dbReference type="InterPro" id="IPR009057">
    <property type="entry name" value="Homeodomain-like_sf"/>
</dbReference>
<dbReference type="InterPro" id="IPR017884">
    <property type="entry name" value="SANT_dom"/>
</dbReference>
<protein>
    <submittedName>
        <fullName evidence="9">Uncharacterized protein</fullName>
    </submittedName>
</protein>
<keyword evidence="5" id="KW-0539">Nucleus</keyword>
<evidence type="ECO:0000256" key="1">
    <source>
        <dbReference type="ARBA" id="ARBA00004123"/>
    </source>
</evidence>
<feature type="domain" description="HTH myb-type" evidence="8">
    <location>
        <begin position="78"/>
        <end position="129"/>
    </location>
</feature>
<dbReference type="InterPro" id="IPR006447">
    <property type="entry name" value="Myb_dom_plants"/>
</dbReference>
<dbReference type="AlphaFoldDB" id="A0A2P5W5B6"/>
<dbReference type="GO" id="GO:0010468">
    <property type="term" value="P:regulation of gene expression"/>
    <property type="evidence" value="ECO:0007669"/>
    <property type="project" value="UniProtKB-ARBA"/>
</dbReference>
<dbReference type="SUPFAM" id="SSF46689">
    <property type="entry name" value="Homeodomain-like"/>
    <property type="match status" value="1"/>
</dbReference>
<dbReference type="PANTHER" id="PTHR12802">
    <property type="entry name" value="SWI/SNF COMPLEX-RELATED"/>
    <property type="match status" value="1"/>
</dbReference>
<dbReference type="Gene3D" id="1.10.10.60">
    <property type="entry name" value="Homeodomain-like"/>
    <property type="match status" value="1"/>
</dbReference>
<dbReference type="InterPro" id="IPR036858">
    <property type="entry name" value="Cyclin-dep_kinase_reg-sub_sf"/>
</dbReference>
<dbReference type="EMBL" id="KZ669046">
    <property type="protein sequence ID" value="PPR86302.1"/>
    <property type="molecule type" value="Genomic_DNA"/>
</dbReference>
<dbReference type="GO" id="GO:0005634">
    <property type="term" value="C:nucleus"/>
    <property type="evidence" value="ECO:0007669"/>
    <property type="project" value="UniProtKB-SubCell"/>
</dbReference>
<dbReference type="GO" id="GO:0016538">
    <property type="term" value="F:cyclin-dependent protein serine/threonine kinase regulator activity"/>
    <property type="evidence" value="ECO:0007669"/>
    <property type="project" value="InterPro"/>
</dbReference>
<feature type="domain" description="Myb-like" evidence="6">
    <location>
        <begin position="79"/>
        <end position="125"/>
    </location>
</feature>
<evidence type="ECO:0000259" key="8">
    <source>
        <dbReference type="PROSITE" id="PS51294"/>
    </source>
</evidence>
<keyword evidence="4" id="KW-0804">Transcription</keyword>
<dbReference type="CDD" id="cd00167">
    <property type="entry name" value="SANT"/>
    <property type="match status" value="1"/>
</dbReference>
<dbReference type="OrthoDB" id="118550at2759"/>
<accession>A0A2P5W5B6</accession>
<dbReference type="InterPro" id="IPR001005">
    <property type="entry name" value="SANT/Myb"/>
</dbReference>
<evidence type="ECO:0000259" key="6">
    <source>
        <dbReference type="PROSITE" id="PS50090"/>
    </source>
</evidence>
<evidence type="ECO:0000256" key="2">
    <source>
        <dbReference type="ARBA" id="ARBA00023015"/>
    </source>
</evidence>
<dbReference type="PROSITE" id="PS50090">
    <property type="entry name" value="MYB_LIKE"/>
    <property type="match status" value="1"/>
</dbReference>
<organism evidence="9 10">
    <name type="scientific">Gossypium barbadense</name>
    <name type="common">Sea Island cotton</name>
    <name type="synonym">Hibiscus barbadensis</name>
    <dbReference type="NCBI Taxonomy" id="3634"/>
    <lineage>
        <taxon>Eukaryota</taxon>
        <taxon>Viridiplantae</taxon>
        <taxon>Streptophyta</taxon>
        <taxon>Embryophyta</taxon>
        <taxon>Tracheophyta</taxon>
        <taxon>Spermatophyta</taxon>
        <taxon>Magnoliopsida</taxon>
        <taxon>eudicotyledons</taxon>
        <taxon>Gunneridae</taxon>
        <taxon>Pentapetalae</taxon>
        <taxon>rosids</taxon>
        <taxon>malvids</taxon>
        <taxon>Malvales</taxon>
        <taxon>Malvaceae</taxon>
        <taxon>Malvoideae</taxon>
        <taxon>Gossypium</taxon>
    </lineage>
</organism>